<evidence type="ECO:0000313" key="7">
    <source>
        <dbReference type="Proteomes" id="UP001221302"/>
    </source>
</evidence>
<dbReference type="PROSITE" id="PS00138">
    <property type="entry name" value="SUBTILASE_SER"/>
    <property type="match status" value="1"/>
</dbReference>
<dbReference type="GO" id="GO:0004252">
    <property type="term" value="F:serine-type endopeptidase activity"/>
    <property type="evidence" value="ECO:0007669"/>
    <property type="project" value="UniProtKB-UniRule"/>
</dbReference>
<keyword evidence="1 4" id="KW-0645">Protease</keyword>
<evidence type="ECO:0000256" key="2">
    <source>
        <dbReference type="ARBA" id="ARBA00022801"/>
    </source>
</evidence>
<dbReference type="Pfam" id="PF00082">
    <property type="entry name" value="Peptidase_S8"/>
    <property type="match status" value="1"/>
</dbReference>
<dbReference type="PROSITE" id="PS51892">
    <property type="entry name" value="SUBTILASE"/>
    <property type="match status" value="1"/>
</dbReference>
<reference evidence="6" key="1">
    <citation type="submission" date="2023-03" db="EMBL/GenBank/DDBJ databases">
        <title>Stygiobacter electus gen. nov., sp. nov., facultatively anaerobic thermotolerant bacterium of the class Ignavibacteria from a well of Yessentuki mineral water deposit.</title>
        <authorList>
            <person name="Podosokorskaya O.A."/>
            <person name="Elcheninov A.G."/>
            <person name="Petrova N.F."/>
            <person name="Zavarzina D.G."/>
            <person name="Kublanov I.V."/>
            <person name="Merkel A.Y."/>
        </authorList>
    </citation>
    <scope>NUCLEOTIDE SEQUENCE</scope>
    <source>
        <strain evidence="6">09-Me</strain>
    </source>
</reference>
<dbReference type="RefSeq" id="WP_321535863.1">
    <property type="nucleotide sequence ID" value="NZ_JARGDL010000009.1"/>
</dbReference>
<dbReference type="GO" id="GO:0016485">
    <property type="term" value="P:protein processing"/>
    <property type="evidence" value="ECO:0007669"/>
    <property type="project" value="TreeGrafter"/>
</dbReference>
<dbReference type="InterPro" id="IPR036852">
    <property type="entry name" value="Peptidase_S8/S53_dom_sf"/>
</dbReference>
<dbReference type="AlphaFoldDB" id="A0AAE3P0N3"/>
<dbReference type="InterPro" id="IPR022398">
    <property type="entry name" value="Peptidase_S8_His-AS"/>
</dbReference>
<comment type="similarity">
    <text evidence="4">Belongs to the peptidase S8 family.</text>
</comment>
<feature type="active site" description="Charge relay system" evidence="4">
    <location>
        <position position="236"/>
    </location>
</feature>
<feature type="active site" description="Charge relay system" evidence="4">
    <location>
        <position position="429"/>
    </location>
</feature>
<protein>
    <submittedName>
        <fullName evidence="6">S8 family serine peptidase</fullName>
    </submittedName>
</protein>
<evidence type="ECO:0000256" key="3">
    <source>
        <dbReference type="ARBA" id="ARBA00022825"/>
    </source>
</evidence>
<feature type="domain" description="Peptidase S8/S53" evidence="5">
    <location>
        <begin position="186"/>
        <end position="478"/>
    </location>
</feature>
<proteinExistence type="inferred from homology"/>
<dbReference type="InterPro" id="IPR000209">
    <property type="entry name" value="Peptidase_S8/S53_dom"/>
</dbReference>
<feature type="active site" description="Charge relay system" evidence="4">
    <location>
        <position position="194"/>
    </location>
</feature>
<sequence length="581" mass="63643">MFWNQLIKNLFLFIIIFTISSSAQSKRETYVVELDSMVSFKKFTLFNGYLDNTSLINSINDATEKSNKKLLDVAKFFEKIKPLSIRKYIRRLPEDVAYLTTTSGKKFNVEGFQKLLVVETFSKIDVNTLNDELKTNKTVKKITHDAEVAVSTWPPNDPYYTSQPQFYSSSYNIHLPRAWNYSAGNSGIKIAVVDNGIDYTHTDLGAGFGSGYRIRGGWDYKDNDSDPRPTYSTETHGTPIAGILGAINWNNTGVVGIAGGSSSAISSGCQIFSLRVTDEDVGENGVNMLQASLISEAVFEAATDPSVNNGFGYGVNVINCSFGSLTGMYWDWGSLFYQSYYNSFALAYINNVVVVASRGNVGGDVTAETVIYPASFSNGHVVMSISGVNDYGYIASQSCYGNGVTLSAPFYLNYTTQNNNSYGDFAGTSNSAPFVAGVSALVFSKFRERSMPILGEDVQEILKKSAEPTSDPYRYGSGRLNAGQALHISSAPFNMLHLTASTNRTVTTVSNPSNNLIAFYYPYGLYAVAETKKIQGTVHIPDSFILDSTWVWANSNTDGFEWGNPSYGMPGATKISQNGRD</sequence>
<dbReference type="GO" id="GO:0016020">
    <property type="term" value="C:membrane"/>
    <property type="evidence" value="ECO:0007669"/>
    <property type="project" value="TreeGrafter"/>
</dbReference>
<dbReference type="InterPro" id="IPR015500">
    <property type="entry name" value="Peptidase_S8_subtilisin-rel"/>
</dbReference>
<keyword evidence="7" id="KW-1185">Reference proteome</keyword>
<dbReference type="Proteomes" id="UP001221302">
    <property type="component" value="Unassembled WGS sequence"/>
</dbReference>
<evidence type="ECO:0000256" key="1">
    <source>
        <dbReference type="ARBA" id="ARBA00022670"/>
    </source>
</evidence>
<dbReference type="InterPro" id="IPR023828">
    <property type="entry name" value="Peptidase_S8_Ser-AS"/>
</dbReference>
<gene>
    <name evidence="6" type="ORF">P0M35_08020</name>
</gene>
<dbReference type="SUPFAM" id="SSF52743">
    <property type="entry name" value="Subtilisin-like"/>
    <property type="match status" value="1"/>
</dbReference>
<evidence type="ECO:0000256" key="4">
    <source>
        <dbReference type="PROSITE-ProRule" id="PRU01240"/>
    </source>
</evidence>
<keyword evidence="2 4" id="KW-0378">Hydrolase</keyword>
<evidence type="ECO:0000259" key="5">
    <source>
        <dbReference type="Pfam" id="PF00082"/>
    </source>
</evidence>
<dbReference type="EMBL" id="JARGDL010000009">
    <property type="protein sequence ID" value="MDF1612095.1"/>
    <property type="molecule type" value="Genomic_DNA"/>
</dbReference>
<dbReference type="PRINTS" id="PR00723">
    <property type="entry name" value="SUBTILISIN"/>
</dbReference>
<feature type="non-terminal residue" evidence="6">
    <location>
        <position position="581"/>
    </location>
</feature>
<name>A0AAE3P0N3_9BACT</name>
<evidence type="ECO:0000313" key="6">
    <source>
        <dbReference type="EMBL" id="MDF1612095.1"/>
    </source>
</evidence>
<dbReference type="Gene3D" id="3.40.50.200">
    <property type="entry name" value="Peptidase S8/S53 domain"/>
    <property type="match status" value="1"/>
</dbReference>
<dbReference type="PROSITE" id="PS00137">
    <property type="entry name" value="SUBTILASE_HIS"/>
    <property type="match status" value="1"/>
</dbReference>
<comment type="caution">
    <text evidence="6">The sequence shown here is derived from an EMBL/GenBank/DDBJ whole genome shotgun (WGS) entry which is preliminary data.</text>
</comment>
<dbReference type="PANTHER" id="PTHR42884">
    <property type="entry name" value="PROPROTEIN CONVERTASE SUBTILISIN/KEXIN-RELATED"/>
    <property type="match status" value="1"/>
</dbReference>
<dbReference type="PANTHER" id="PTHR42884:SF14">
    <property type="entry name" value="NEUROENDOCRINE CONVERTASE 1"/>
    <property type="match status" value="1"/>
</dbReference>
<keyword evidence="3 4" id="KW-0720">Serine protease</keyword>
<accession>A0AAE3P0N3</accession>
<organism evidence="6 7">
    <name type="scientific">Stygiobacter electus</name>
    <dbReference type="NCBI Taxonomy" id="3032292"/>
    <lineage>
        <taxon>Bacteria</taxon>
        <taxon>Pseudomonadati</taxon>
        <taxon>Ignavibacteriota</taxon>
        <taxon>Ignavibacteria</taxon>
        <taxon>Ignavibacteriales</taxon>
        <taxon>Melioribacteraceae</taxon>
        <taxon>Stygiobacter</taxon>
    </lineage>
</organism>